<protein>
    <submittedName>
        <fullName evidence="1">Uncharacterized protein</fullName>
    </submittedName>
</protein>
<dbReference type="KEGG" id="gps:C427_1349"/>
<dbReference type="OrthoDB" id="6291620at2"/>
<dbReference type="AlphaFoldDB" id="K6Z077"/>
<reference evidence="1 2" key="1">
    <citation type="journal article" date="2013" name="Genome Announc.">
        <title>Complete Genome Sequence of Glaciecola psychrophila Strain 170T.</title>
        <authorList>
            <person name="Yin J."/>
            <person name="Chen J."/>
            <person name="Liu G."/>
            <person name="Yu Y."/>
            <person name="Song L."/>
            <person name="Wang X."/>
            <person name="Qu X."/>
        </authorList>
    </citation>
    <scope>NUCLEOTIDE SEQUENCE [LARGE SCALE GENOMIC DNA]</scope>
    <source>
        <strain evidence="1 2">170</strain>
    </source>
</reference>
<evidence type="ECO:0000313" key="2">
    <source>
        <dbReference type="Proteomes" id="UP000011864"/>
    </source>
</evidence>
<gene>
    <name evidence="1" type="ORF">C427_1349</name>
</gene>
<evidence type="ECO:0000313" key="1">
    <source>
        <dbReference type="EMBL" id="AGH43458.1"/>
    </source>
</evidence>
<dbReference type="PATRIC" id="fig|1129794.4.peg.1336"/>
<organism evidence="1 2">
    <name type="scientific">Paraglaciecola psychrophila 170</name>
    <dbReference type="NCBI Taxonomy" id="1129794"/>
    <lineage>
        <taxon>Bacteria</taxon>
        <taxon>Pseudomonadati</taxon>
        <taxon>Pseudomonadota</taxon>
        <taxon>Gammaproteobacteria</taxon>
        <taxon>Alteromonadales</taxon>
        <taxon>Alteromonadaceae</taxon>
        <taxon>Paraglaciecola</taxon>
    </lineage>
</organism>
<keyword evidence="2" id="KW-1185">Reference proteome</keyword>
<proteinExistence type="predicted"/>
<sequence length="64" mass="7339">MISIGLHFSFLNQKSHLSGLGKDVLNECVPKKNFIIKHIKLPVKRTHLYMQSGELDISLCNFKK</sequence>
<dbReference type="Proteomes" id="UP000011864">
    <property type="component" value="Chromosome"/>
</dbReference>
<dbReference type="EMBL" id="CP003837">
    <property type="protein sequence ID" value="AGH43458.1"/>
    <property type="molecule type" value="Genomic_DNA"/>
</dbReference>
<accession>K6Z077</accession>
<dbReference type="HOGENOM" id="CLU_2863788_0_0_6"/>
<name>K6Z077_9ALTE</name>